<protein>
    <recommendedName>
        <fullName evidence="4">Glycosyltransferase family 1 protein</fullName>
    </recommendedName>
</protein>
<dbReference type="OrthoDB" id="5835829at2759"/>
<dbReference type="PANTHER" id="PTHR48045:SF31">
    <property type="entry name" value="UDP-GLYCOSYLTRANSFERASE 76B1-LIKE"/>
    <property type="match status" value="1"/>
</dbReference>
<dbReference type="HOGENOM" id="CLU_001724_12_1_1"/>
<dbReference type="EMBL" id="KL142386">
    <property type="protein sequence ID" value="KDR73136.1"/>
    <property type="molecule type" value="Genomic_DNA"/>
</dbReference>
<keyword evidence="1" id="KW-0808">Transferase</keyword>
<proteinExistence type="predicted"/>
<dbReference type="AlphaFoldDB" id="A0A067SQG7"/>
<gene>
    <name evidence="2" type="ORF">GALMADRAFT_722028</name>
</gene>
<evidence type="ECO:0008006" key="4">
    <source>
        <dbReference type="Google" id="ProtNLM"/>
    </source>
</evidence>
<dbReference type="Gene3D" id="3.40.50.2000">
    <property type="entry name" value="Glycogen Phosphorylase B"/>
    <property type="match status" value="2"/>
</dbReference>
<name>A0A067SQG7_GALM3</name>
<sequence>MLELMGTMAETYAAAYQALSAANSITCAVKETVFDAIPPPVAVILDMFALPQLLATREITGRSVPIMSWMTGHASSLLRLFGPESLGGIGDIGAKIDAEATRLGVTPEEIGEKIYNHTDGTLVKTSGLPAMYDYEFFPQERPFDIPVSMIIRGCYTVVHECDGVFMASAYAFENEALDTTRSWLLESKKDIYVIGPLLPRGYGTVAQSSRGAGEIEVFLDKMLLQRGGKAVLYISFGTIFWPTVPEYVDEVIEALVEKNFPFVFCFASPFAKVSDQLAEKVKSSGCGMITQWAPQQFILNHPATGWFLTHCGHNSITESLAAGIPLIAWPFEADQPAAAAYLTENLNVAIELIEVRTGERGLKPLHRNGRAAKGTRAAVGVEIRDVIDACRGKKGEELRRNAEDIKAKLFEAWLEGGVSRMELHAFLENFNAVK</sequence>
<dbReference type="SUPFAM" id="SSF53756">
    <property type="entry name" value="UDP-Glycosyltransferase/glycogen phosphorylase"/>
    <property type="match status" value="1"/>
</dbReference>
<evidence type="ECO:0000313" key="3">
    <source>
        <dbReference type="Proteomes" id="UP000027222"/>
    </source>
</evidence>
<accession>A0A067SQG7</accession>
<dbReference type="Proteomes" id="UP000027222">
    <property type="component" value="Unassembled WGS sequence"/>
</dbReference>
<organism evidence="2 3">
    <name type="scientific">Galerina marginata (strain CBS 339.88)</name>
    <dbReference type="NCBI Taxonomy" id="685588"/>
    <lineage>
        <taxon>Eukaryota</taxon>
        <taxon>Fungi</taxon>
        <taxon>Dikarya</taxon>
        <taxon>Basidiomycota</taxon>
        <taxon>Agaricomycotina</taxon>
        <taxon>Agaricomycetes</taxon>
        <taxon>Agaricomycetidae</taxon>
        <taxon>Agaricales</taxon>
        <taxon>Agaricineae</taxon>
        <taxon>Strophariaceae</taxon>
        <taxon>Galerina</taxon>
    </lineage>
</organism>
<dbReference type="PANTHER" id="PTHR48045">
    <property type="entry name" value="UDP-GLYCOSYLTRANSFERASE 72B1"/>
    <property type="match status" value="1"/>
</dbReference>
<keyword evidence="3" id="KW-1185">Reference proteome</keyword>
<reference evidence="3" key="1">
    <citation type="journal article" date="2014" name="Proc. Natl. Acad. Sci. U.S.A.">
        <title>Extensive sampling of basidiomycete genomes demonstrates inadequacy of the white-rot/brown-rot paradigm for wood decay fungi.</title>
        <authorList>
            <person name="Riley R."/>
            <person name="Salamov A.A."/>
            <person name="Brown D.W."/>
            <person name="Nagy L.G."/>
            <person name="Floudas D."/>
            <person name="Held B.W."/>
            <person name="Levasseur A."/>
            <person name="Lombard V."/>
            <person name="Morin E."/>
            <person name="Otillar R."/>
            <person name="Lindquist E.A."/>
            <person name="Sun H."/>
            <person name="LaButti K.M."/>
            <person name="Schmutz J."/>
            <person name="Jabbour D."/>
            <person name="Luo H."/>
            <person name="Baker S.E."/>
            <person name="Pisabarro A.G."/>
            <person name="Walton J.D."/>
            <person name="Blanchette R.A."/>
            <person name="Henrissat B."/>
            <person name="Martin F."/>
            <person name="Cullen D."/>
            <person name="Hibbett D.S."/>
            <person name="Grigoriev I.V."/>
        </authorList>
    </citation>
    <scope>NUCLEOTIDE SEQUENCE [LARGE SCALE GENOMIC DNA]</scope>
    <source>
        <strain evidence="3">CBS 339.88</strain>
    </source>
</reference>
<dbReference type="STRING" id="685588.A0A067SQG7"/>
<dbReference type="CDD" id="cd03784">
    <property type="entry name" value="GT1_Gtf-like"/>
    <property type="match status" value="1"/>
</dbReference>
<evidence type="ECO:0000313" key="2">
    <source>
        <dbReference type="EMBL" id="KDR73136.1"/>
    </source>
</evidence>
<dbReference type="Pfam" id="PF00201">
    <property type="entry name" value="UDPGT"/>
    <property type="match status" value="1"/>
</dbReference>
<evidence type="ECO:0000256" key="1">
    <source>
        <dbReference type="ARBA" id="ARBA00022679"/>
    </source>
</evidence>
<dbReference type="GO" id="GO:0008194">
    <property type="term" value="F:UDP-glycosyltransferase activity"/>
    <property type="evidence" value="ECO:0007669"/>
    <property type="project" value="InterPro"/>
</dbReference>
<dbReference type="InterPro" id="IPR002213">
    <property type="entry name" value="UDP_glucos_trans"/>
</dbReference>